<dbReference type="AlphaFoldDB" id="A0A9D4QSJ8"/>
<reference evidence="2" key="2">
    <citation type="submission" date="2020-11" db="EMBL/GenBank/DDBJ databases">
        <authorList>
            <person name="McCartney M.A."/>
            <person name="Auch B."/>
            <person name="Kono T."/>
            <person name="Mallez S."/>
            <person name="Becker A."/>
            <person name="Gohl D.M."/>
            <person name="Silverstein K.A.T."/>
            <person name="Koren S."/>
            <person name="Bechman K.B."/>
            <person name="Herman A."/>
            <person name="Abrahante J.E."/>
            <person name="Garbe J."/>
        </authorList>
    </citation>
    <scope>NUCLEOTIDE SEQUENCE</scope>
    <source>
        <strain evidence="2">Duluth1</strain>
        <tissue evidence="2">Whole animal</tissue>
    </source>
</reference>
<proteinExistence type="predicted"/>
<sequence length="85" mass="9731">MSYSQHQQQIRLVWRRPSYPSNDQTGYGNDADADAAAEDDNDVNAKFHDMGCCKNMLKEQCLLFISTTETTEFQLQIEILPTNID</sequence>
<evidence type="ECO:0000256" key="1">
    <source>
        <dbReference type="SAM" id="MobiDB-lite"/>
    </source>
</evidence>
<feature type="compositionally biased region" description="Polar residues" evidence="1">
    <location>
        <begin position="1"/>
        <end position="10"/>
    </location>
</feature>
<dbReference type="Proteomes" id="UP000828390">
    <property type="component" value="Unassembled WGS sequence"/>
</dbReference>
<accession>A0A9D4QSJ8</accession>
<protein>
    <submittedName>
        <fullName evidence="2">Uncharacterized protein</fullName>
    </submittedName>
</protein>
<comment type="caution">
    <text evidence="2">The sequence shown here is derived from an EMBL/GenBank/DDBJ whole genome shotgun (WGS) entry which is preliminary data.</text>
</comment>
<organism evidence="2 3">
    <name type="scientific">Dreissena polymorpha</name>
    <name type="common">Zebra mussel</name>
    <name type="synonym">Mytilus polymorpha</name>
    <dbReference type="NCBI Taxonomy" id="45954"/>
    <lineage>
        <taxon>Eukaryota</taxon>
        <taxon>Metazoa</taxon>
        <taxon>Spiralia</taxon>
        <taxon>Lophotrochozoa</taxon>
        <taxon>Mollusca</taxon>
        <taxon>Bivalvia</taxon>
        <taxon>Autobranchia</taxon>
        <taxon>Heteroconchia</taxon>
        <taxon>Euheterodonta</taxon>
        <taxon>Imparidentia</taxon>
        <taxon>Neoheterodontei</taxon>
        <taxon>Myida</taxon>
        <taxon>Dreissenoidea</taxon>
        <taxon>Dreissenidae</taxon>
        <taxon>Dreissena</taxon>
    </lineage>
</organism>
<name>A0A9D4QSJ8_DREPO</name>
<evidence type="ECO:0000313" key="3">
    <source>
        <dbReference type="Proteomes" id="UP000828390"/>
    </source>
</evidence>
<keyword evidence="3" id="KW-1185">Reference proteome</keyword>
<gene>
    <name evidence="2" type="ORF">DPMN_114525</name>
</gene>
<feature type="region of interest" description="Disordered" evidence="1">
    <location>
        <begin position="1"/>
        <end position="36"/>
    </location>
</feature>
<dbReference type="EMBL" id="JAIWYP010000004">
    <property type="protein sequence ID" value="KAH3841067.1"/>
    <property type="molecule type" value="Genomic_DNA"/>
</dbReference>
<reference evidence="2" key="1">
    <citation type="journal article" date="2019" name="bioRxiv">
        <title>The Genome of the Zebra Mussel, Dreissena polymorpha: A Resource for Invasive Species Research.</title>
        <authorList>
            <person name="McCartney M.A."/>
            <person name="Auch B."/>
            <person name="Kono T."/>
            <person name="Mallez S."/>
            <person name="Zhang Y."/>
            <person name="Obille A."/>
            <person name="Becker A."/>
            <person name="Abrahante J.E."/>
            <person name="Garbe J."/>
            <person name="Badalamenti J.P."/>
            <person name="Herman A."/>
            <person name="Mangelson H."/>
            <person name="Liachko I."/>
            <person name="Sullivan S."/>
            <person name="Sone E.D."/>
            <person name="Koren S."/>
            <person name="Silverstein K.A.T."/>
            <person name="Beckman K.B."/>
            <person name="Gohl D.M."/>
        </authorList>
    </citation>
    <scope>NUCLEOTIDE SEQUENCE</scope>
    <source>
        <strain evidence="2">Duluth1</strain>
        <tissue evidence="2">Whole animal</tissue>
    </source>
</reference>
<evidence type="ECO:0000313" key="2">
    <source>
        <dbReference type="EMBL" id="KAH3841067.1"/>
    </source>
</evidence>